<dbReference type="SUPFAM" id="SSF48726">
    <property type="entry name" value="Immunoglobulin"/>
    <property type="match status" value="4"/>
</dbReference>
<organism evidence="7 8">
    <name type="scientific">Balaenoptera physalus</name>
    <name type="common">Fin whale</name>
    <name type="synonym">Balaena physalus</name>
    <dbReference type="NCBI Taxonomy" id="9770"/>
    <lineage>
        <taxon>Eukaryota</taxon>
        <taxon>Metazoa</taxon>
        <taxon>Chordata</taxon>
        <taxon>Craniata</taxon>
        <taxon>Vertebrata</taxon>
        <taxon>Euteleostomi</taxon>
        <taxon>Mammalia</taxon>
        <taxon>Eutheria</taxon>
        <taxon>Laurasiatheria</taxon>
        <taxon>Artiodactyla</taxon>
        <taxon>Whippomorpha</taxon>
        <taxon>Cetacea</taxon>
        <taxon>Mysticeti</taxon>
        <taxon>Balaenopteridae</taxon>
        <taxon>Balaenoptera</taxon>
    </lineage>
</organism>
<dbReference type="InterPro" id="IPR036179">
    <property type="entry name" value="Ig-like_dom_sf"/>
</dbReference>
<dbReference type="InterPro" id="IPR013783">
    <property type="entry name" value="Ig-like_fold"/>
</dbReference>
<dbReference type="Gene3D" id="2.60.40.10">
    <property type="entry name" value="Immunoglobulins"/>
    <property type="match status" value="4"/>
</dbReference>
<dbReference type="FunFam" id="2.60.40.10:FF:000295">
    <property type="entry name" value="Tyrosine-protein phosphatase non-receptor type substrate 1"/>
    <property type="match status" value="1"/>
</dbReference>
<gene>
    <name evidence="7" type="ORF">E2I00_001480</name>
</gene>
<evidence type="ECO:0000259" key="6">
    <source>
        <dbReference type="PROSITE" id="PS50835"/>
    </source>
</evidence>
<accession>A0A643CD34</accession>
<dbReference type="InterPro" id="IPR003599">
    <property type="entry name" value="Ig_sub"/>
</dbReference>
<sequence length="568" mass="63189">FHLPCLKNKINVPCKAKTFYPHGVWLTGHYYGNASQIDKTLISTMRRDGVYTVQSSILEKRIDHIEDIVLPASSCSAQSCAKHGRLVKPNQHCEMYIPGCLCGKQRACLRLDRRLRKAGQGGGHMLPWEQANGRRSKSKEGQQVTRCQGVADEETLQVIQPEKSVSVATGETATLHCNMTFLLPVGPVKWFRGTSQAQITIISDTTRRDNTDFSIHISNITSADAGVYYCVKFQRGSPDVEIKSGPGTWLFVRAKHSLPEISGPSNRANPGQIVNLTSSSTGFFPKNIHLKWFENDVELPPSSSVLEMLPPTPSSVTCQVAHSELQRCHVQTFYPKAIEITWQGRKGCFKTCEVFTPTQNPEGTFSQDTHILVSTSEDKRLFTYQVWPKPSLPEISGPSNRANPGQMTLIVCPADASSYTIISTTLVTLALSLLHSQVTCQVAHSELPSPFSGHVNISKFLQVVPTVKMSVHYVPSLQVAILTCHVQTFYPEAIELTWQGRKGCFRTCEVFTPTQNPDGTFSQDSHILVSTSEDRRLFTCQVWCETQTLVQSSMQLRELTEQQESLGE</sequence>
<keyword evidence="1" id="KW-0732">Signal</keyword>
<evidence type="ECO:0000256" key="3">
    <source>
        <dbReference type="ARBA" id="ARBA00023180"/>
    </source>
</evidence>
<keyword evidence="2" id="KW-1015">Disulfide bond</keyword>
<name>A0A643CD34_BALPH</name>
<comment type="caution">
    <text evidence="7">The sequence shown here is derived from an EMBL/GenBank/DDBJ whole genome shotgun (WGS) entry which is preliminary data.</text>
</comment>
<dbReference type="PANTHER" id="PTHR19971">
    <property type="entry name" value="SIGNAL-REGULATORY PROTEIN BETA"/>
    <property type="match status" value="1"/>
</dbReference>
<dbReference type="InterPro" id="IPR007110">
    <property type="entry name" value="Ig-like_dom"/>
</dbReference>
<evidence type="ECO:0000256" key="5">
    <source>
        <dbReference type="SAM" id="MobiDB-lite"/>
    </source>
</evidence>
<dbReference type="PROSITE" id="PS50835">
    <property type="entry name" value="IG_LIKE"/>
    <property type="match status" value="3"/>
</dbReference>
<feature type="domain" description="Ig-like" evidence="6">
    <location>
        <begin position="259"/>
        <end position="323"/>
    </location>
</feature>
<evidence type="ECO:0000313" key="7">
    <source>
        <dbReference type="EMBL" id="KAB0398126.1"/>
    </source>
</evidence>
<dbReference type="Pfam" id="PF07686">
    <property type="entry name" value="V-set"/>
    <property type="match status" value="1"/>
</dbReference>
<feature type="domain" description="Ig-like" evidence="6">
    <location>
        <begin position="154"/>
        <end position="230"/>
    </location>
</feature>
<dbReference type="InterPro" id="IPR051755">
    <property type="entry name" value="Ig-like_CS_Receptor"/>
</dbReference>
<evidence type="ECO:0000256" key="1">
    <source>
        <dbReference type="ARBA" id="ARBA00022729"/>
    </source>
</evidence>
<dbReference type="Pfam" id="PF07654">
    <property type="entry name" value="C1-set"/>
    <property type="match status" value="1"/>
</dbReference>
<dbReference type="SMART" id="SM00407">
    <property type="entry name" value="IGc1"/>
    <property type="match status" value="1"/>
</dbReference>
<dbReference type="Proteomes" id="UP000437017">
    <property type="component" value="Unassembled WGS sequence"/>
</dbReference>
<protein>
    <recommendedName>
        <fullName evidence="6">Ig-like domain-containing protein</fullName>
    </recommendedName>
</protein>
<proteinExistence type="predicted"/>
<evidence type="ECO:0000313" key="8">
    <source>
        <dbReference type="Proteomes" id="UP000437017"/>
    </source>
</evidence>
<dbReference type="InterPro" id="IPR003597">
    <property type="entry name" value="Ig_C1-set"/>
</dbReference>
<evidence type="ECO:0000256" key="4">
    <source>
        <dbReference type="ARBA" id="ARBA00023319"/>
    </source>
</evidence>
<feature type="non-terminal residue" evidence="7">
    <location>
        <position position="1"/>
    </location>
</feature>
<dbReference type="EMBL" id="SGJD01001822">
    <property type="protein sequence ID" value="KAB0398126.1"/>
    <property type="molecule type" value="Genomic_DNA"/>
</dbReference>
<dbReference type="AlphaFoldDB" id="A0A643CD34"/>
<dbReference type="InterPro" id="IPR013106">
    <property type="entry name" value="Ig_V-set"/>
</dbReference>
<keyword evidence="3" id="KW-0325">Glycoprotein</keyword>
<dbReference type="SMART" id="SM00409">
    <property type="entry name" value="IG"/>
    <property type="match status" value="2"/>
</dbReference>
<dbReference type="OrthoDB" id="6370831at2759"/>
<feature type="domain" description="Ig-like" evidence="6">
    <location>
        <begin position="465"/>
        <end position="542"/>
    </location>
</feature>
<keyword evidence="8" id="KW-1185">Reference proteome</keyword>
<evidence type="ECO:0000256" key="2">
    <source>
        <dbReference type="ARBA" id="ARBA00023157"/>
    </source>
</evidence>
<keyword evidence="4" id="KW-0393">Immunoglobulin domain</keyword>
<feature type="region of interest" description="Disordered" evidence="5">
    <location>
        <begin position="122"/>
        <end position="144"/>
    </location>
</feature>
<reference evidence="7 8" key="1">
    <citation type="journal article" date="2019" name="PLoS ONE">
        <title>Genomic analyses reveal an absence of contemporary introgressive admixture between fin whales and blue whales, despite known hybrids.</title>
        <authorList>
            <person name="Westbury M.V."/>
            <person name="Petersen B."/>
            <person name="Lorenzen E.D."/>
        </authorList>
    </citation>
    <scope>NUCLEOTIDE SEQUENCE [LARGE SCALE GENOMIC DNA]</scope>
    <source>
        <strain evidence="7">FinWhale-01</strain>
    </source>
</reference>